<reference evidence="4" key="1">
    <citation type="submission" date="2022-11" db="UniProtKB">
        <authorList>
            <consortium name="WormBaseParasite"/>
        </authorList>
    </citation>
    <scope>IDENTIFICATION</scope>
</reference>
<protein>
    <submittedName>
        <fullName evidence="4">BTB domain-containing protein</fullName>
    </submittedName>
</protein>
<dbReference type="AlphaFoldDB" id="A0A914QFW1"/>
<dbReference type="InterPro" id="IPR002083">
    <property type="entry name" value="MATH/TRAF_dom"/>
</dbReference>
<dbReference type="SUPFAM" id="SSF49599">
    <property type="entry name" value="TRAF domain-like"/>
    <property type="match status" value="1"/>
</dbReference>
<evidence type="ECO:0000259" key="1">
    <source>
        <dbReference type="PROSITE" id="PS50097"/>
    </source>
</evidence>
<accession>A0A914QFW1</accession>
<dbReference type="PANTHER" id="PTHR24413">
    <property type="entry name" value="SPECKLE-TYPE POZ PROTEIN"/>
    <property type="match status" value="1"/>
</dbReference>
<sequence length="336" mass="39608">MYVYILFQVKMTEFPIALEWIIAEERLKSINDFTINECLESDEFTAFNNSGIKYFLQIYPNGDEEQDRGKTYIYFNLEFESQKKIQAEYKLSINSANWNCQLNYLFEKSEGYGTWCCTTDELFDSKKNFITDGKLTIKVEGILRIEKFNPEFEMKFFETKSKTNKNFFSLWKIGFEDCTIVTSDKKEIKVHKIVLMSHSPIFAEMLKDEFEKKIEIEHFPFKIVENAVKHCYFPNLISDISIEDALLLLKFAVKYSIAELKENIEEYLGENLKLSNVQKIVKFAIEENALKLQNKCMDFVVECFSKKYLIPDIELLDKDFLIAAIKKFTFHQSKTV</sequence>
<dbReference type="PROSITE" id="PS50097">
    <property type="entry name" value="BTB"/>
    <property type="match status" value="1"/>
</dbReference>
<evidence type="ECO:0000313" key="3">
    <source>
        <dbReference type="Proteomes" id="UP000887578"/>
    </source>
</evidence>
<dbReference type="InterPro" id="IPR008974">
    <property type="entry name" value="TRAF-like"/>
</dbReference>
<evidence type="ECO:0000259" key="2">
    <source>
        <dbReference type="PROSITE" id="PS50144"/>
    </source>
</evidence>
<dbReference type="Pfam" id="PF00651">
    <property type="entry name" value="BTB"/>
    <property type="match status" value="1"/>
</dbReference>
<evidence type="ECO:0000313" key="4">
    <source>
        <dbReference type="WBParaSite" id="PDA_v2.g26133.t1"/>
    </source>
</evidence>
<feature type="domain" description="MATH" evidence="2">
    <location>
        <begin position="23"/>
        <end position="141"/>
    </location>
</feature>
<dbReference type="GO" id="GO:0030163">
    <property type="term" value="P:protein catabolic process"/>
    <property type="evidence" value="ECO:0007669"/>
    <property type="project" value="UniProtKB-ARBA"/>
</dbReference>
<dbReference type="Proteomes" id="UP000887578">
    <property type="component" value="Unplaced"/>
</dbReference>
<feature type="domain" description="BTB" evidence="1">
    <location>
        <begin position="176"/>
        <end position="251"/>
    </location>
</feature>
<dbReference type="InterPro" id="IPR000210">
    <property type="entry name" value="BTB/POZ_dom"/>
</dbReference>
<dbReference type="InterPro" id="IPR011333">
    <property type="entry name" value="SKP1/BTB/POZ_sf"/>
</dbReference>
<dbReference type="Gene3D" id="3.30.710.10">
    <property type="entry name" value="Potassium Channel Kv1.1, Chain A"/>
    <property type="match status" value="1"/>
</dbReference>
<dbReference type="PROSITE" id="PS50144">
    <property type="entry name" value="MATH"/>
    <property type="match status" value="1"/>
</dbReference>
<dbReference type="CDD" id="cd18186">
    <property type="entry name" value="BTB_POZ_ZBTB_KLHL-like"/>
    <property type="match status" value="1"/>
</dbReference>
<proteinExistence type="predicted"/>
<dbReference type="SMART" id="SM00225">
    <property type="entry name" value="BTB"/>
    <property type="match status" value="1"/>
</dbReference>
<organism evidence="3 4">
    <name type="scientific">Panagrolaimus davidi</name>
    <dbReference type="NCBI Taxonomy" id="227884"/>
    <lineage>
        <taxon>Eukaryota</taxon>
        <taxon>Metazoa</taxon>
        <taxon>Ecdysozoa</taxon>
        <taxon>Nematoda</taxon>
        <taxon>Chromadorea</taxon>
        <taxon>Rhabditida</taxon>
        <taxon>Tylenchina</taxon>
        <taxon>Panagrolaimomorpha</taxon>
        <taxon>Panagrolaimoidea</taxon>
        <taxon>Panagrolaimidae</taxon>
        <taxon>Panagrolaimus</taxon>
    </lineage>
</organism>
<name>A0A914QFW1_9BILA</name>
<dbReference type="WBParaSite" id="PDA_v2.g26133.t1">
    <property type="protein sequence ID" value="PDA_v2.g26133.t1"/>
    <property type="gene ID" value="PDA_v2.g26133"/>
</dbReference>
<keyword evidence="3" id="KW-1185">Reference proteome</keyword>
<dbReference type="SUPFAM" id="SSF54695">
    <property type="entry name" value="POZ domain"/>
    <property type="match status" value="1"/>
</dbReference>
<dbReference type="CDD" id="cd00121">
    <property type="entry name" value="MATH"/>
    <property type="match status" value="1"/>
</dbReference>
<dbReference type="Gene3D" id="2.60.210.10">
    <property type="entry name" value="Apoptosis, Tumor Necrosis Factor Receptor Associated Protein 2, Chain A"/>
    <property type="match status" value="1"/>
</dbReference>